<dbReference type="InterPro" id="IPR041472">
    <property type="entry name" value="BL00235/CARNS1_N"/>
</dbReference>
<dbReference type="GO" id="GO:0046872">
    <property type="term" value="F:metal ion binding"/>
    <property type="evidence" value="ECO:0007669"/>
    <property type="project" value="InterPro"/>
</dbReference>
<feature type="region of interest" description="Disordered" evidence="5">
    <location>
        <begin position="1"/>
        <end position="31"/>
    </location>
</feature>
<keyword evidence="2 4" id="KW-0547">Nucleotide-binding</keyword>
<dbReference type="GO" id="GO:0005524">
    <property type="term" value="F:ATP binding"/>
    <property type="evidence" value="ECO:0007669"/>
    <property type="project" value="UniProtKB-UniRule"/>
</dbReference>
<dbReference type="PANTHER" id="PTHR43585">
    <property type="entry name" value="FUMIPYRROLE BIOSYNTHESIS PROTEIN C"/>
    <property type="match status" value="1"/>
</dbReference>
<keyword evidence="1" id="KW-0436">Ligase</keyword>
<evidence type="ECO:0000313" key="7">
    <source>
        <dbReference type="EMBL" id="QBJ93602.1"/>
    </source>
</evidence>
<dbReference type="InterPro" id="IPR052032">
    <property type="entry name" value="ATP-dep_AA_Ligase"/>
</dbReference>
<dbReference type="Gene3D" id="3.30.470.20">
    <property type="entry name" value="ATP-grasp fold, B domain"/>
    <property type="match status" value="1"/>
</dbReference>
<organism evidence="7 8">
    <name type="scientific">Streptomyces seoulensis</name>
    <dbReference type="NCBI Taxonomy" id="73044"/>
    <lineage>
        <taxon>Bacteria</taxon>
        <taxon>Bacillati</taxon>
        <taxon>Actinomycetota</taxon>
        <taxon>Actinomycetes</taxon>
        <taxon>Kitasatosporales</taxon>
        <taxon>Streptomycetaceae</taxon>
        <taxon>Streptomyces</taxon>
    </lineage>
</organism>
<reference evidence="7 8" key="1">
    <citation type="submission" date="2018-08" db="EMBL/GenBank/DDBJ databases">
        <title>The complete genome sequence of Streptomyces seoulensis, a pioneer strain for nickel superoxide dismutase discovery.</title>
        <authorList>
            <person name="Shin J."/>
            <person name="Lee J.-S."/>
            <person name="Lee E.-J."/>
            <person name="Youn H.-D."/>
        </authorList>
    </citation>
    <scope>NUCLEOTIDE SEQUENCE [LARGE SCALE GENOMIC DNA]</scope>
    <source>
        <strain evidence="7 8">KCTC 9819</strain>
    </source>
</reference>
<evidence type="ECO:0000256" key="1">
    <source>
        <dbReference type="ARBA" id="ARBA00022598"/>
    </source>
</evidence>
<keyword evidence="3 4" id="KW-0067">ATP-binding</keyword>
<feature type="domain" description="ATP-grasp" evidence="6">
    <location>
        <begin position="145"/>
        <end position="340"/>
    </location>
</feature>
<proteinExistence type="predicted"/>
<dbReference type="Gene3D" id="3.40.50.20">
    <property type="match status" value="1"/>
</dbReference>
<dbReference type="SMART" id="SM01209">
    <property type="entry name" value="GARS_A"/>
    <property type="match status" value="1"/>
</dbReference>
<keyword evidence="8" id="KW-1185">Reference proteome</keyword>
<evidence type="ECO:0000259" key="6">
    <source>
        <dbReference type="PROSITE" id="PS50975"/>
    </source>
</evidence>
<accession>A0A4P6U2Z9</accession>
<evidence type="ECO:0000256" key="3">
    <source>
        <dbReference type="ARBA" id="ARBA00022840"/>
    </source>
</evidence>
<dbReference type="EMBL" id="CP032229">
    <property type="protein sequence ID" value="QBJ93602.1"/>
    <property type="molecule type" value="Genomic_DNA"/>
</dbReference>
<evidence type="ECO:0000256" key="2">
    <source>
        <dbReference type="ARBA" id="ARBA00022741"/>
    </source>
</evidence>
<dbReference type="AlphaFoldDB" id="A0A4P6U2Z9"/>
<name>A0A4P6U2Z9_STRSO</name>
<dbReference type="InterPro" id="IPR011761">
    <property type="entry name" value="ATP-grasp"/>
</dbReference>
<dbReference type="PROSITE" id="PS50975">
    <property type="entry name" value="ATP_GRASP"/>
    <property type="match status" value="1"/>
</dbReference>
<dbReference type="OrthoDB" id="24041at2"/>
<dbReference type="Proteomes" id="UP000292547">
    <property type="component" value="Chromosome"/>
</dbReference>
<evidence type="ECO:0000313" key="8">
    <source>
        <dbReference type="Proteomes" id="UP000292547"/>
    </source>
</evidence>
<dbReference type="GO" id="GO:0016874">
    <property type="term" value="F:ligase activity"/>
    <property type="evidence" value="ECO:0007669"/>
    <property type="project" value="UniProtKB-KW"/>
</dbReference>
<evidence type="ECO:0000256" key="4">
    <source>
        <dbReference type="PROSITE-ProRule" id="PRU00409"/>
    </source>
</evidence>
<dbReference type="STRING" id="73044.GCA_000725795_00390"/>
<dbReference type="PANTHER" id="PTHR43585:SF2">
    <property type="entry name" value="ATP-GRASP ENZYME FSQD"/>
    <property type="match status" value="1"/>
</dbReference>
<protein>
    <submittedName>
        <fullName evidence="7">ATP-grasp domain-containing protein</fullName>
    </submittedName>
</protein>
<dbReference type="KEGG" id="sseo:D0Z67_27225"/>
<feature type="compositionally biased region" description="Basic residues" evidence="5">
    <location>
        <begin position="11"/>
        <end position="27"/>
    </location>
</feature>
<sequence>MGTHAVAPAFPRRRPARGPAGSRHRTRGGPVTEPVLVLVESNTSGTGPLFARRARDLGVRPVLLAEDPGRYGYAQAEGITLVEADTSTPGAVLDAIAGLGAGRPAGVTTSSDYFVPVAAEAAHALGLPGPDPAAVTRCRHKGHQRAALAAAGVPVAAHTLVTDADAALDAVRRTGLPVVLKPADGSGSTGVRLCRSLEEAVRHTAVLLARTHNERGIPTAPGLLVEEYLDGPEFSVEVFERTPVAVVGKHLGEAPHFVETGHDVPAPVPDGTARLLADTAVAAVEALGLGHGAAHVELRLTARGPVLIEVNPRLAGGMIPELIRSARGIDMVAAQVGAALGRRPGLEARTAHHAALRFLVVGEPSVLGDPPPALADPPHYVTSAVLTGRSGVVLTPWHDHRDRVGHTVATAPDAVSAARAADEALTLLSTALRARSDQEIPV</sequence>
<gene>
    <name evidence="7" type="ORF">D0Z67_27225</name>
</gene>
<evidence type="ECO:0000256" key="5">
    <source>
        <dbReference type="SAM" id="MobiDB-lite"/>
    </source>
</evidence>
<dbReference type="Pfam" id="PF13535">
    <property type="entry name" value="ATP-grasp_4"/>
    <property type="match status" value="1"/>
</dbReference>
<dbReference type="Pfam" id="PF18130">
    <property type="entry name" value="ATPgrasp_N"/>
    <property type="match status" value="1"/>
</dbReference>
<dbReference type="SUPFAM" id="SSF56059">
    <property type="entry name" value="Glutathione synthetase ATP-binding domain-like"/>
    <property type="match status" value="1"/>
</dbReference>